<feature type="transmembrane region" description="Helical" evidence="7">
    <location>
        <begin position="454"/>
        <end position="478"/>
    </location>
</feature>
<evidence type="ECO:0000256" key="4">
    <source>
        <dbReference type="ARBA" id="ARBA00022989"/>
    </source>
</evidence>
<feature type="transmembrane region" description="Helical" evidence="7">
    <location>
        <begin position="290"/>
        <end position="313"/>
    </location>
</feature>
<accession>A0A401YMV5</accession>
<dbReference type="PANTHER" id="PTHR42718">
    <property type="entry name" value="MAJOR FACILITATOR SUPERFAMILY MULTIDRUG TRANSPORTER MFSC"/>
    <property type="match status" value="1"/>
</dbReference>
<feature type="transmembrane region" description="Helical" evidence="7">
    <location>
        <begin position="127"/>
        <end position="147"/>
    </location>
</feature>
<feature type="transmembrane region" description="Helical" evidence="7">
    <location>
        <begin position="102"/>
        <end position="121"/>
    </location>
</feature>
<reference evidence="9 10" key="1">
    <citation type="submission" date="2018-12" db="EMBL/GenBank/DDBJ databases">
        <title>Draft genome sequence of Embleya hyalina NBRC 13850T.</title>
        <authorList>
            <person name="Komaki H."/>
            <person name="Hosoyama A."/>
            <person name="Kimura A."/>
            <person name="Ichikawa N."/>
            <person name="Tamura T."/>
        </authorList>
    </citation>
    <scope>NUCLEOTIDE SEQUENCE [LARGE SCALE GENOMIC DNA]</scope>
    <source>
        <strain evidence="9 10">NBRC 13850</strain>
    </source>
</reference>
<evidence type="ECO:0000256" key="2">
    <source>
        <dbReference type="ARBA" id="ARBA00022448"/>
    </source>
</evidence>
<keyword evidence="6" id="KW-0046">Antibiotic resistance</keyword>
<keyword evidence="2" id="KW-0813">Transport</keyword>
<feature type="transmembrane region" description="Helical" evidence="7">
    <location>
        <begin position="388"/>
        <end position="407"/>
    </location>
</feature>
<dbReference type="GO" id="GO:0046677">
    <property type="term" value="P:response to antibiotic"/>
    <property type="evidence" value="ECO:0007669"/>
    <property type="project" value="UniProtKB-KW"/>
</dbReference>
<dbReference type="Proteomes" id="UP000286931">
    <property type="component" value="Unassembled WGS sequence"/>
</dbReference>
<evidence type="ECO:0000259" key="8">
    <source>
        <dbReference type="PROSITE" id="PS50850"/>
    </source>
</evidence>
<evidence type="ECO:0000256" key="7">
    <source>
        <dbReference type="SAM" id="Phobius"/>
    </source>
</evidence>
<feature type="transmembrane region" description="Helical" evidence="7">
    <location>
        <begin position="159"/>
        <end position="178"/>
    </location>
</feature>
<dbReference type="GO" id="GO:0022857">
    <property type="term" value="F:transmembrane transporter activity"/>
    <property type="evidence" value="ECO:0007669"/>
    <property type="project" value="InterPro"/>
</dbReference>
<keyword evidence="3 7" id="KW-0812">Transmembrane</keyword>
<name>A0A401YMV5_9ACTN</name>
<dbReference type="Pfam" id="PF07690">
    <property type="entry name" value="MFS_1"/>
    <property type="match status" value="2"/>
</dbReference>
<keyword evidence="5 7" id="KW-0472">Membrane</keyword>
<evidence type="ECO:0000313" key="10">
    <source>
        <dbReference type="Proteomes" id="UP000286931"/>
    </source>
</evidence>
<dbReference type="GO" id="GO:0005886">
    <property type="term" value="C:plasma membrane"/>
    <property type="evidence" value="ECO:0007669"/>
    <property type="project" value="UniProtKB-SubCell"/>
</dbReference>
<feature type="transmembrane region" description="Helical" evidence="7">
    <location>
        <begin position="413"/>
        <end position="433"/>
    </location>
</feature>
<proteinExistence type="predicted"/>
<feature type="transmembrane region" description="Helical" evidence="7">
    <location>
        <begin position="33"/>
        <end position="52"/>
    </location>
</feature>
<dbReference type="PROSITE" id="PS50850">
    <property type="entry name" value="MFS"/>
    <property type="match status" value="1"/>
</dbReference>
<dbReference type="SUPFAM" id="SSF103473">
    <property type="entry name" value="MFS general substrate transporter"/>
    <property type="match status" value="2"/>
</dbReference>
<feature type="domain" description="Major facilitator superfamily (MFS) profile" evidence="8">
    <location>
        <begin position="36"/>
        <end position="530"/>
    </location>
</feature>
<feature type="transmembrane region" description="Helical" evidence="7">
    <location>
        <begin position="252"/>
        <end position="269"/>
    </location>
</feature>
<keyword evidence="4 7" id="KW-1133">Transmembrane helix</keyword>
<feature type="transmembrane region" description="Helical" evidence="7">
    <location>
        <begin position="506"/>
        <end position="524"/>
    </location>
</feature>
<feature type="transmembrane region" description="Helical" evidence="7">
    <location>
        <begin position="190"/>
        <end position="210"/>
    </location>
</feature>
<evidence type="ECO:0000256" key="3">
    <source>
        <dbReference type="ARBA" id="ARBA00022692"/>
    </source>
</evidence>
<feature type="transmembrane region" description="Helical" evidence="7">
    <location>
        <begin position="357"/>
        <end position="376"/>
    </location>
</feature>
<dbReference type="EMBL" id="BIFH01000019">
    <property type="protein sequence ID" value="GCD95946.1"/>
    <property type="molecule type" value="Genomic_DNA"/>
</dbReference>
<evidence type="ECO:0000256" key="1">
    <source>
        <dbReference type="ARBA" id="ARBA00004651"/>
    </source>
</evidence>
<dbReference type="OrthoDB" id="3390851at2"/>
<dbReference type="Gene3D" id="1.20.1250.20">
    <property type="entry name" value="MFS general substrate transporter like domains"/>
    <property type="match status" value="2"/>
</dbReference>
<comment type="subcellular location">
    <subcellularLocation>
        <location evidence="1">Cell membrane</location>
        <topology evidence="1">Multi-pass membrane protein</topology>
    </subcellularLocation>
</comment>
<evidence type="ECO:0000256" key="6">
    <source>
        <dbReference type="ARBA" id="ARBA00023251"/>
    </source>
</evidence>
<dbReference type="InterPro" id="IPR011701">
    <property type="entry name" value="MFS"/>
</dbReference>
<comment type="caution">
    <text evidence="9">The sequence shown here is derived from an EMBL/GenBank/DDBJ whole genome shotgun (WGS) entry which is preliminary data.</text>
</comment>
<feature type="transmembrane region" description="Helical" evidence="7">
    <location>
        <begin position="222"/>
        <end position="240"/>
    </location>
</feature>
<dbReference type="AlphaFoldDB" id="A0A401YMV5"/>
<sequence>MATRTEAEPPAGKVGNEIEVDTGRLDGAGPGRVFAVVAVVIMFAEVVPLQYAMIAPAVQQVGHTWPEVGDNLTWMVIILGLVGGATTPIVGNLADLYGKRRVMLAGSVSFLAGSLLCATTHDWTLFLIGRALQASCFALTAIAVGLLRDLVPRRYVPVAIGALATGFGLSGVLSPLVGGALTQSHSWRSLFWFLVVYMLVLIPLMVWVVPESRVRARQELDWVGAVLVGVGAALVLVYLSQGQSWGWSRPSAWGYLLAGLVVLVVFWVWETWTPAPMMDPRLLRAPKVSIVLAIGFLANVVIGGAGLAVPYMAQTDAGEITDRILAGAAAQAHAPVEMMRQVIGFEGGMGYALGLSLLGYAVHITIGMSATGMVAGPVGGWWGQRSGLRAPLVAAMAVLTGSMVLLAGFHGTWFAVMLVMSLYGVGMGMYYAAANNLIVEAVPKESSGVGAGMLAVAQSFGAALGTAVVTAVLSAHAFRMTSPSPTGQGTVTTDIPQVYTDSGWTTALWVLAAAALVGTVLAVVMRTGRTPATGGAALEVH</sequence>
<organism evidence="9 10">
    <name type="scientific">Embleya hyalina</name>
    <dbReference type="NCBI Taxonomy" id="516124"/>
    <lineage>
        <taxon>Bacteria</taxon>
        <taxon>Bacillati</taxon>
        <taxon>Actinomycetota</taxon>
        <taxon>Actinomycetes</taxon>
        <taxon>Kitasatosporales</taxon>
        <taxon>Streptomycetaceae</taxon>
        <taxon>Embleya</taxon>
    </lineage>
</organism>
<keyword evidence="10" id="KW-1185">Reference proteome</keyword>
<evidence type="ECO:0000313" key="9">
    <source>
        <dbReference type="EMBL" id="GCD95946.1"/>
    </source>
</evidence>
<dbReference type="RefSeq" id="WP_126638044.1">
    <property type="nucleotide sequence ID" value="NZ_BIFH01000019.1"/>
</dbReference>
<feature type="transmembrane region" description="Helical" evidence="7">
    <location>
        <begin position="72"/>
        <end position="90"/>
    </location>
</feature>
<gene>
    <name evidence="9" type="ORF">EHYA_03630</name>
</gene>
<evidence type="ECO:0000256" key="5">
    <source>
        <dbReference type="ARBA" id="ARBA00023136"/>
    </source>
</evidence>
<dbReference type="InterPro" id="IPR036259">
    <property type="entry name" value="MFS_trans_sf"/>
</dbReference>
<dbReference type="PANTHER" id="PTHR42718:SF9">
    <property type="entry name" value="MAJOR FACILITATOR SUPERFAMILY MULTIDRUG TRANSPORTER MFSC"/>
    <property type="match status" value="1"/>
</dbReference>
<protein>
    <submittedName>
        <fullName evidence="9">Membrane transport protein</fullName>
    </submittedName>
</protein>
<dbReference type="InterPro" id="IPR020846">
    <property type="entry name" value="MFS_dom"/>
</dbReference>